<dbReference type="InterPro" id="IPR050640">
    <property type="entry name" value="Bact_2-comp_sensor_kinase"/>
</dbReference>
<dbReference type="AlphaFoldDB" id="A0A5P2G4Z7"/>
<accession>A0A5P2G4Z7</accession>
<dbReference type="InterPro" id="IPR010559">
    <property type="entry name" value="Sig_transdc_His_kin_internal"/>
</dbReference>
<dbReference type="Pfam" id="PF06580">
    <property type="entry name" value="His_kinase"/>
    <property type="match status" value="1"/>
</dbReference>
<reference evidence="3 4" key="1">
    <citation type="submission" date="2019-09" db="EMBL/GenBank/DDBJ databases">
        <title>Complete genome sequence of Arachidicoccus sp. B3-10 isolated from apple orchard soil.</title>
        <authorList>
            <person name="Kim H.S."/>
            <person name="Han K.-I."/>
            <person name="Suh M.K."/>
            <person name="Lee K.C."/>
            <person name="Eom M.K."/>
            <person name="Kim J.-S."/>
            <person name="Kang S.W."/>
            <person name="Sin Y."/>
            <person name="Lee J.-S."/>
        </authorList>
    </citation>
    <scope>NUCLEOTIDE SEQUENCE [LARGE SCALE GENOMIC DNA]</scope>
    <source>
        <strain evidence="3 4">B3-10</strain>
    </source>
</reference>
<dbReference type="EMBL" id="CP044016">
    <property type="protein sequence ID" value="QES90595.1"/>
    <property type="molecule type" value="Genomic_DNA"/>
</dbReference>
<sequence>MNLSSNKKKPFLEKIVDFDIESRYTKGVRIGCHLSMWSFFWIISILTYLKNNDLKNADLFALRNVICGIIFFYLFFYGVIKFLFDRNYIYIFIIGLYLCTETWIVSNYLCMKILDIFFTKNNIPLFNIVHSYANEKFSYILSYRTLIVELFVVFSFVSIPSFIKILFDITRYYSKSIKQERHSKSLEIDKLNLEKNFLSAQLNPHFLFNTFNNLYALALKKSTILPEVIERLSDIMRYTVYDASADTVSLNDELNFIKNYIELERLRYSSDSSIELILSENLPINHKIAPLLIFPFVENAFKYGLKSKAKFVKVKVDYIDQMIVFLIENDTIDYENVNTQQYHGVGIANVQSRLKLLYPNNNQLTIKNSLNTFIVELKITI</sequence>
<keyword evidence="1" id="KW-1133">Transmembrane helix</keyword>
<evidence type="ECO:0000259" key="2">
    <source>
        <dbReference type="Pfam" id="PF06580"/>
    </source>
</evidence>
<dbReference type="Gene3D" id="3.30.565.10">
    <property type="entry name" value="Histidine kinase-like ATPase, C-terminal domain"/>
    <property type="match status" value="1"/>
</dbReference>
<gene>
    <name evidence="3" type="ORF">E0W69_018690</name>
</gene>
<keyword evidence="4" id="KW-1185">Reference proteome</keyword>
<protein>
    <recommendedName>
        <fullName evidence="2">Signal transduction histidine kinase internal region domain-containing protein</fullName>
    </recommendedName>
</protein>
<dbReference type="OrthoDB" id="9809908at2"/>
<feature type="transmembrane region" description="Helical" evidence="1">
    <location>
        <begin position="30"/>
        <end position="49"/>
    </location>
</feature>
<keyword evidence="1" id="KW-0812">Transmembrane</keyword>
<feature type="transmembrane region" description="Helical" evidence="1">
    <location>
        <begin position="146"/>
        <end position="167"/>
    </location>
</feature>
<keyword evidence="1" id="KW-0472">Membrane</keyword>
<feature type="transmembrane region" description="Helical" evidence="1">
    <location>
        <begin position="61"/>
        <end position="80"/>
    </location>
</feature>
<dbReference type="InterPro" id="IPR036890">
    <property type="entry name" value="HATPase_C_sf"/>
</dbReference>
<name>A0A5P2G4Z7_9BACT</name>
<evidence type="ECO:0000313" key="4">
    <source>
        <dbReference type="Proteomes" id="UP000292424"/>
    </source>
</evidence>
<dbReference type="Proteomes" id="UP000292424">
    <property type="component" value="Chromosome"/>
</dbReference>
<feature type="domain" description="Signal transduction histidine kinase internal region" evidence="2">
    <location>
        <begin position="194"/>
        <end position="270"/>
    </location>
</feature>
<dbReference type="SUPFAM" id="SSF55874">
    <property type="entry name" value="ATPase domain of HSP90 chaperone/DNA topoisomerase II/histidine kinase"/>
    <property type="match status" value="1"/>
</dbReference>
<organism evidence="3 4">
    <name type="scientific">Rhizosphaericola mali</name>
    <dbReference type="NCBI Taxonomy" id="2545455"/>
    <lineage>
        <taxon>Bacteria</taxon>
        <taxon>Pseudomonadati</taxon>
        <taxon>Bacteroidota</taxon>
        <taxon>Chitinophagia</taxon>
        <taxon>Chitinophagales</taxon>
        <taxon>Chitinophagaceae</taxon>
        <taxon>Rhizosphaericola</taxon>
    </lineage>
</organism>
<dbReference type="GO" id="GO:0016020">
    <property type="term" value="C:membrane"/>
    <property type="evidence" value="ECO:0007669"/>
    <property type="project" value="InterPro"/>
</dbReference>
<proteinExistence type="predicted"/>
<dbReference type="GO" id="GO:0000155">
    <property type="term" value="F:phosphorelay sensor kinase activity"/>
    <property type="evidence" value="ECO:0007669"/>
    <property type="project" value="InterPro"/>
</dbReference>
<feature type="transmembrane region" description="Helical" evidence="1">
    <location>
        <begin position="87"/>
        <end position="105"/>
    </location>
</feature>
<dbReference type="PANTHER" id="PTHR34220:SF7">
    <property type="entry name" value="SENSOR HISTIDINE KINASE YPDA"/>
    <property type="match status" value="1"/>
</dbReference>
<dbReference type="KEGG" id="arac:E0W69_018690"/>
<dbReference type="PANTHER" id="PTHR34220">
    <property type="entry name" value="SENSOR HISTIDINE KINASE YPDA"/>
    <property type="match status" value="1"/>
</dbReference>
<evidence type="ECO:0000313" key="3">
    <source>
        <dbReference type="EMBL" id="QES90595.1"/>
    </source>
</evidence>
<evidence type="ECO:0000256" key="1">
    <source>
        <dbReference type="SAM" id="Phobius"/>
    </source>
</evidence>